<name>A0A845AFG5_9SPHN</name>
<gene>
    <name evidence="1" type="ORF">GRI58_06000</name>
</gene>
<sequence>MFGGFKTADTDTFAGQYITAMAGMHDIALLELAEPVTDVAPMPVFWGDAQPGTLSTVYGAGATGTDITGAPDDPSHRTQLRRAQNRLTRTDGQWLRFAFDCSADAPRLSGATAGGDSGGPVTIAIDGRQYLAGLTHGLDATRPEARVIVQKMQNGSLKMGVCVDKRSQRHGWLSTKHGLTGRWQRNDLTFSPFPS</sequence>
<protein>
    <recommendedName>
        <fullName evidence="3">Trypsin-like serine protease</fullName>
    </recommendedName>
</protein>
<evidence type="ECO:0000313" key="2">
    <source>
        <dbReference type="Proteomes" id="UP000439780"/>
    </source>
</evidence>
<organism evidence="1 2">
    <name type="scientific">Qipengyuania algicida</name>
    <dbReference type="NCBI Taxonomy" id="1836209"/>
    <lineage>
        <taxon>Bacteria</taxon>
        <taxon>Pseudomonadati</taxon>
        <taxon>Pseudomonadota</taxon>
        <taxon>Alphaproteobacteria</taxon>
        <taxon>Sphingomonadales</taxon>
        <taxon>Erythrobacteraceae</taxon>
        <taxon>Qipengyuania</taxon>
    </lineage>
</organism>
<dbReference type="EMBL" id="WTYA01000004">
    <property type="protein sequence ID" value="MXP28374.1"/>
    <property type="molecule type" value="Genomic_DNA"/>
</dbReference>
<evidence type="ECO:0008006" key="3">
    <source>
        <dbReference type="Google" id="ProtNLM"/>
    </source>
</evidence>
<evidence type="ECO:0000313" key="1">
    <source>
        <dbReference type="EMBL" id="MXP28374.1"/>
    </source>
</evidence>
<dbReference type="OrthoDB" id="267336at2"/>
<dbReference type="SUPFAM" id="SSF50494">
    <property type="entry name" value="Trypsin-like serine proteases"/>
    <property type="match status" value="1"/>
</dbReference>
<accession>A0A845AFG5</accession>
<dbReference type="InterPro" id="IPR033116">
    <property type="entry name" value="TRYPSIN_SER"/>
</dbReference>
<reference evidence="1 2" key="1">
    <citation type="submission" date="2019-12" db="EMBL/GenBank/DDBJ databases">
        <title>Genomic-based taxomic classification of the family Erythrobacteraceae.</title>
        <authorList>
            <person name="Xu L."/>
        </authorList>
    </citation>
    <scope>NUCLEOTIDE SEQUENCE [LARGE SCALE GENOMIC DNA]</scope>
    <source>
        <strain evidence="1 2">KEMB 9005-328</strain>
    </source>
</reference>
<dbReference type="PROSITE" id="PS00135">
    <property type="entry name" value="TRYPSIN_SER"/>
    <property type="match status" value="1"/>
</dbReference>
<proteinExistence type="predicted"/>
<dbReference type="RefSeq" id="WP_160752686.1">
    <property type="nucleotide sequence ID" value="NZ_WTYA01000004.1"/>
</dbReference>
<keyword evidence="2" id="KW-1185">Reference proteome</keyword>
<dbReference type="Proteomes" id="UP000439780">
    <property type="component" value="Unassembled WGS sequence"/>
</dbReference>
<dbReference type="AlphaFoldDB" id="A0A845AFG5"/>
<dbReference type="Gene3D" id="2.40.10.10">
    <property type="entry name" value="Trypsin-like serine proteases"/>
    <property type="match status" value="1"/>
</dbReference>
<dbReference type="InterPro" id="IPR043504">
    <property type="entry name" value="Peptidase_S1_PA_chymotrypsin"/>
</dbReference>
<dbReference type="InterPro" id="IPR009003">
    <property type="entry name" value="Peptidase_S1_PA"/>
</dbReference>
<comment type="caution">
    <text evidence="1">The sequence shown here is derived from an EMBL/GenBank/DDBJ whole genome shotgun (WGS) entry which is preliminary data.</text>
</comment>